<dbReference type="EMBL" id="CP060394">
    <property type="protein sequence ID" value="QNI33046.1"/>
    <property type="molecule type" value="Genomic_DNA"/>
</dbReference>
<dbReference type="SUPFAM" id="SSF53474">
    <property type="entry name" value="alpha/beta-Hydrolases"/>
    <property type="match status" value="1"/>
</dbReference>
<evidence type="ECO:0000256" key="1">
    <source>
        <dbReference type="ARBA" id="ARBA00022801"/>
    </source>
</evidence>
<dbReference type="Gene3D" id="3.40.50.1820">
    <property type="entry name" value="alpha/beta hydrolase"/>
    <property type="match status" value="1"/>
</dbReference>
<feature type="signal peptide" evidence="3">
    <location>
        <begin position="1"/>
        <end position="24"/>
    </location>
</feature>
<dbReference type="InterPro" id="IPR011042">
    <property type="entry name" value="6-blade_b-propeller_TolB-like"/>
</dbReference>
<organism evidence="5 6">
    <name type="scientific">Alloacidobacterium dinghuense</name>
    <dbReference type="NCBI Taxonomy" id="2763107"/>
    <lineage>
        <taxon>Bacteria</taxon>
        <taxon>Pseudomonadati</taxon>
        <taxon>Acidobacteriota</taxon>
        <taxon>Terriglobia</taxon>
        <taxon>Terriglobales</taxon>
        <taxon>Acidobacteriaceae</taxon>
        <taxon>Alloacidobacterium</taxon>
    </lineage>
</organism>
<dbReference type="RefSeq" id="WP_186744156.1">
    <property type="nucleotide sequence ID" value="NZ_CP060394.1"/>
</dbReference>
<name>A0A7G8BKH6_9BACT</name>
<feature type="region of interest" description="Disordered" evidence="2">
    <location>
        <begin position="140"/>
        <end position="160"/>
    </location>
</feature>
<dbReference type="Proteomes" id="UP000515312">
    <property type="component" value="Chromosome"/>
</dbReference>
<dbReference type="InterPro" id="IPR029058">
    <property type="entry name" value="AB_hydrolase_fold"/>
</dbReference>
<evidence type="ECO:0000313" key="5">
    <source>
        <dbReference type="EMBL" id="QNI33046.1"/>
    </source>
</evidence>
<dbReference type="SUPFAM" id="SSF82171">
    <property type="entry name" value="DPP6 N-terminal domain-like"/>
    <property type="match status" value="1"/>
</dbReference>
<dbReference type="Pfam" id="PF00326">
    <property type="entry name" value="Peptidase_S9"/>
    <property type="match status" value="1"/>
</dbReference>
<evidence type="ECO:0000313" key="6">
    <source>
        <dbReference type="Proteomes" id="UP000515312"/>
    </source>
</evidence>
<evidence type="ECO:0000256" key="3">
    <source>
        <dbReference type="SAM" id="SignalP"/>
    </source>
</evidence>
<dbReference type="PANTHER" id="PTHR42776">
    <property type="entry name" value="SERINE PEPTIDASE S9 FAMILY MEMBER"/>
    <property type="match status" value="1"/>
</dbReference>
<proteinExistence type="predicted"/>
<dbReference type="AlphaFoldDB" id="A0A7G8BKH6"/>
<dbReference type="GO" id="GO:0004252">
    <property type="term" value="F:serine-type endopeptidase activity"/>
    <property type="evidence" value="ECO:0007669"/>
    <property type="project" value="TreeGrafter"/>
</dbReference>
<dbReference type="KEGG" id="adin:H7849_03455"/>
<sequence length="687" mass="75212">MRSRHALILLTSVIIGVSTSGSVAQQTRFPTNEDLRHTRAISQPRLSPDGQSVLVQVADATADGGRTHLWLVDIKQNSSRQLTYSPESDKRGEHNGEWMPDGSAVLFLAKRGEHTQLYRLPMEGGEAHPYSLKVDPRVDLSQEPDAIPPSQEKSTQKQEQVEIDVERFAVSPDGRWIAIIAKDPQTPGEKKEETEKADAQWVDHNPHGARLYLLDPATGKLAKTAITPDVESASWSAQSDKLLVIAEKPGNVGDLGPAKGAWLLKIASPDQAEQAKEIPPSVAQATWSENGKRLYFLSQSEPDSPPGYNDLYEFKFSDASVKSLSQGYVGSIAHEKPIAFDGKVLQPVQNGTKISVARFGGSSPELEKFDTSVVTNLDTNARRSGWVWIGASSTKPQTLYFVEKLGHTPRALNLPSVIPAEWTETPSQLIQWQNEGKTIDGLLYLPPQAKDRKVPLIIDVHGGPTGAWEDGYSPLIPFLLGHGWAVLRPNPRGSTGYGAAFAAANKNDLGGADFRDIMAGVDAVIAHNSIDSDKLALMGYSYGGEMAGFAEGKTNRFKAIVSGAPVIDQYSEYGTESSSWYDRWFYGKPWEHDADAWKQSPLSGIGHAKTPFLLLQGDGDTTDPLGQSLEMYRALRQVGVPVDLVRYPREDHGPLAGGIFGNPSTEPWHGFDARQRMVKFFEKAFSQ</sequence>
<dbReference type="Gene3D" id="2.120.10.30">
    <property type="entry name" value="TolB, C-terminal domain"/>
    <property type="match status" value="2"/>
</dbReference>
<evidence type="ECO:0000259" key="4">
    <source>
        <dbReference type="Pfam" id="PF00326"/>
    </source>
</evidence>
<feature type="chain" id="PRO_5028986759" evidence="3">
    <location>
        <begin position="25"/>
        <end position="687"/>
    </location>
</feature>
<keyword evidence="6" id="KW-1185">Reference proteome</keyword>
<feature type="domain" description="Peptidase S9 prolyl oligopeptidase catalytic" evidence="4">
    <location>
        <begin position="479"/>
        <end position="684"/>
    </location>
</feature>
<dbReference type="PANTHER" id="PTHR42776:SF27">
    <property type="entry name" value="DIPEPTIDYL PEPTIDASE FAMILY MEMBER 6"/>
    <property type="match status" value="1"/>
</dbReference>
<reference evidence="5 6" key="1">
    <citation type="submission" date="2020-08" db="EMBL/GenBank/DDBJ databases">
        <title>Edaphobacter telluris sp. nov. and Acidobacterium dinghuensis sp. nov., two acidobacteria isolated from forest soil.</title>
        <authorList>
            <person name="Fu J."/>
            <person name="Qiu L."/>
        </authorList>
    </citation>
    <scope>NUCLEOTIDE SEQUENCE [LARGE SCALE GENOMIC DNA]</scope>
    <source>
        <strain evidence="5">4Y35</strain>
    </source>
</reference>
<accession>A0A7G8BKH6</accession>
<keyword evidence="3" id="KW-0732">Signal</keyword>
<evidence type="ECO:0000256" key="2">
    <source>
        <dbReference type="SAM" id="MobiDB-lite"/>
    </source>
</evidence>
<gene>
    <name evidence="5" type="ORF">H7849_03455</name>
</gene>
<dbReference type="GO" id="GO:0006508">
    <property type="term" value="P:proteolysis"/>
    <property type="evidence" value="ECO:0007669"/>
    <property type="project" value="InterPro"/>
</dbReference>
<protein>
    <submittedName>
        <fullName evidence="5">S9 family peptidase</fullName>
    </submittedName>
</protein>
<keyword evidence="1" id="KW-0378">Hydrolase</keyword>
<dbReference type="InterPro" id="IPR001375">
    <property type="entry name" value="Peptidase_S9_cat"/>
</dbReference>